<gene>
    <name evidence="1" type="ORF">SCALOS_LOCUS9785</name>
</gene>
<organism evidence="1 2">
    <name type="scientific">Scutellospora calospora</name>
    <dbReference type="NCBI Taxonomy" id="85575"/>
    <lineage>
        <taxon>Eukaryota</taxon>
        <taxon>Fungi</taxon>
        <taxon>Fungi incertae sedis</taxon>
        <taxon>Mucoromycota</taxon>
        <taxon>Glomeromycotina</taxon>
        <taxon>Glomeromycetes</taxon>
        <taxon>Diversisporales</taxon>
        <taxon>Gigasporaceae</taxon>
        <taxon>Scutellospora</taxon>
    </lineage>
</organism>
<sequence>YSGILNKKYLVKQVEKYVKQGFELNYKVLVKCLGLFHSPDYVQ</sequence>
<comment type="caution">
    <text evidence="1">The sequence shown here is derived from an EMBL/GenBank/DDBJ whole genome shotgun (WGS) entry which is preliminary data.</text>
</comment>
<proteinExistence type="predicted"/>
<dbReference type="Proteomes" id="UP000789860">
    <property type="component" value="Unassembled WGS sequence"/>
</dbReference>
<name>A0ACA9NXJ1_9GLOM</name>
<evidence type="ECO:0000313" key="1">
    <source>
        <dbReference type="EMBL" id="CAG8682360.1"/>
    </source>
</evidence>
<protein>
    <submittedName>
        <fullName evidence="1">751_t:CDS:1</fullName>
    </submittedName>
</protein>
<feature type="non-terminal residue" evidence="1">
    <location>
        <position position="1"/>
    </location>
</feature>
<accession>A0ACA9NXJ1</accession>
<reference evidence="1" key="1">
    <citation type="submission" date="2021-06" db="EMBL/GenBank/DDBJ databases">
        <authorList>
            <person name="Kallberg Y."/>
            <person name="Tangrot J."/>
            <person name="Rosling A."/>
        </authorList>
    </citation>
    <scope>NUCLEOTIDE SEQUENCE</scope>
    <source>
        <strain evidence="1">AU212A</strain>
    </source>
</reference>
<dbReference type="EMBL" id="CAJVPM010032348">
    <property type="protein sequence ID" value="CAG8682360.1"/>
    <property type="molecule type" value="Genomic_DNA"/>
</dbReference>
<feature type="non-terminal residue" evidence="1">
    <location>
        <position position="43"/>
    </location>
</feature>
<keyword evidence="2" id="KW-1185">Reference proteome</keyword>
<evidence type="ECO:0000313" key="2">
    <source>
        <dbReference type="Proteomes" id="UP000789860"/>
    </source>
</evidence>